<dbReference type="Proteomes" id="UP000030147">
    <property type="component" value="Unassembled WGS sequence"/>
</dbReference>
<feature type="binding site" evidence="2">
    <location>
        <position position="65"/>
    </location>
    <ligand>
        <name>Cu cation</name>
        <dbReference type="ChEBI" id="CHEBI:23378"/>
    </ligand>
</feature>
<keyword evidence="5" id="KW-0067">ATP-binding</keyword>
<dbReference type="CDD" id="cd02968">
    <property type="entry name" value="SCO"/>
    <property type="match status" value="1"/>
</dbReference>
<keyword evidence="3" id="KW-1015">Disulfide bond</keyword>
<dbReference type="PANTHER" id="PTHR12151:SF25">
    <property type="entry name" value="LINALOOL DEHYDRATASE_ISOMERASE DOMAIN-CONTAINING PROTEIN"/>
    <property type="match status" value="1"/>
</dbReference>
<feature type="binding site" evidence="2">
    <location>
        <position position="165"/>
    </location>
    <ligand>
        <name>Cu cation</name>
        <dbReference type="ChEBI" id="CHEBI:23378"/>
    </ligand>
</feature>
<organism evidence="5 6">
    <name type="scientific">Pontibacillus yanchengensis Y32</name>
    <dbReference type="NCBI Taxonomy" id="1385514"/>
    <lineage>
        <taxon>Bacteria</taxon>
        <taxon>Bacillati</taxon>
        <taxon>Bacillota</taxon>
        <taxon>Bacilli</taxon>
        <taxon>Bacillales</taxon>
        <taxon>Bacillaceae</taxon>
        <taxon>Pontibacillus</taxon>
    </lineage>
</organism>
<accession>A0A0A2TQ76</accession>
<evidence type="ECO:0000256" key="1">
    <source>
        <dbReference type="ARBA" id="ARBA00010996"/>
    </source>
</evidence>
<keyword evidence="5" id="KW-0547">Nucleotide-binding</keyword>
<feature type="signal peptide" evidence="4">
    <location>
        <begin position="1"/>
        <end position="26"/>
    </location>
</feature>
<keyword evidence="6" id="KW-1185">Reference proteome</keyword>
<dbReference type="OrthoDB" id="9811998at2"/>
<dbReference type="AlphaFoldDB" id="A0A0A2TQ76"/>
<comment type="caution">
    <text evidence="5">The sequence shown here is derived from an EMBL/GenBank/DDBJ whole genome shotgun (WGS) entry which is preliminary data.</text>
</comment>
<dbReference type="InterPro" id="IPR036249">
    <property type="entry name" value="Thioredoxin-like_sf"/>
</dbReference>
<dbReference type="Gene3D" id="3.40.30.10">
    <property type="entry name" value="Glutaredoxin"/>
    <property type="match status" value="1"/>
</dbReference>
<dbReference type="GO" id="GO:0046872">
    <property type="term" value="F:metal ion binding"/>
    <property type="evidence" value="ECO:0007669"/>
    <property type="project" value="UniProtKB-KW"/>
</dbReference>
<evidence type="ECO:0000256" key="2">
    <source>
        <dbReference type="PIRSR" id="PIRSR603782-1"/>
    </source>
</evidence>
<feature type="binding site" evidence="2">
    <location>
        <position position="69"/>
    </location>
    <ligand>
        <name>Cu cation</name>
        <dbReference type="ChEBI" id="CHEBI:23378"/>
    </ligand>
</feature>
<reference evidence="5 6" key="1">
    <citation type="journal article" date="2015" name="Stand. Genomic Sci.">
        <title>High quality draft genome sequence of the moderately halophilic bacterium Pontibacillus yanchengensis Y32(T) and comparison among Pontibacillus genomes.</title>
        <authorList>
            <person name="Huang J."/>
            <person name="Qiao Z.X."/>
            <person name="Tang J.W."/>
            <person name="Wang G."/>
        </authorList>
    </citation>
    <scope>NUCLEOTIDE SEQUENCE [LARGE SCALE GENOMIC DNA]</scope>
    <source>
        <strain evidence="5 6">Y32</strain>
    </source>
</reference>
<evidence type="ECO:0000313" key="6">
    <source>
        <dbReference type="Proteomes" id="UP000030147"/>
    </source>
</evidence>
<gene>
    <name evidence="5" type="ORF">N782_19335</name>
</gene>
<dbReference type="PROSITE" id="PS51257">
    <property type="entry name" value="PROKAR_LIPOPROTEIN"/>
    <property type="match status" value="1"/>
</dbReference>
<dbReference type="PANTHER" id="PTHR12151">
    <property type="entry name" value="ELECTRON TRANSPORT PROTIN SCO1/SENC FAMILY MEMBER"/>
    <property type="match status" value="1"/>
</dbReference>
<keyword evidence="2" id="KW-0186">Copper</keyword>
<dbReference type="Pfam" id="PF02630">
    <property type="entry name" value="SCO1-SenC"/>
    <property type="match status" value="1"/>
</dbReference>
<proteinExistence type="inferred from homology"/>
<dbReference type="InterPro" id="IPR003782">
    <property type="entry name" value="SCO1/SenC"/>
</dbReference>
<protein>
    <submittedName>
        <fullName evidence="5">Cysteine ABC transporter ATP-binding protein</fullName>
    </submittedName>
</protein>
<dbReference type="GO" id="GO:0005524">
    <property type="term" value="F:ATP binding"/>
    <property type="evidence" value="ECO:0007669"/>
    <property type="project" value="UniProtKB-KW"/>
</dbReference>
<evidence type="ECO:0000256" key="4">
    <source>
        <dbReference type="SAM" id="SignalP"/>
    </source>
</evidence>
<feature type="disulfide bond" description="Redox-active" evidence="3">
    <location>
        <begin position="65"/>
        <end position="69"/>
    </location>
</feature>
<comment type="similarity">
    <text evidence="1">Belongs to the SCO1/2 family.</text>
</comment>
<dbReference type="EMBL" id="AVBF01000063">
    <property type="protein sequence ID" value="KGP71445.1"/>
    <property type="molecule type" value="Genomic_DNA"/>
</dbReference>
<dbReference type="RefSeq" id="WP_052111402.1">
    <property type="nucleotide sequence ID" value="NZ_AVBF01000063.1"/>
</dbReference>
<dbReference type="eggNOG" id="COG1999">
    <property type="taxonomic scope" value="Bacteria"/>
</dbReference>
<evidence type="ECO:0000313" key="5">
    <source>
        <dbReference type="EMBL" id="KGP71445.1"/>
    </source>
</evidence>
<dbReference type="SUPFAM" id="SSF52833">
    <property type="entry name" value="Thioredoxin-like"/>
    <property type="match status" value="1"/>
</dbReference>
<evidence type="ECO:0000256" key="3">
    <source>
        <dbReference type="PIRSR" id="PIRSR603782-2"/>
    </source>
</evidence>
<sequence length="202" mass="22937">MNRNKFLMLGLLLTFLLLSACSKSYQGDFSYEVKDFEFQNQDGETVSKEDLEGTFWVADFIFTNCTTACPPMTANLARVQEEIKKAGLEDKVRFVSFTIDPNHDTPKVLTDYIQSHGGELSNWDALTGYSPERIKEFSINSFKALVDKIPRKDAPEGEVDYNFIHSSSFYIVSPNGNAIKKVEGTQFENVEKLVNELKDYVN</sequence>
<keyword evidence="2" id="KW-0479">Metal-binding</keyword>
<feature type="chain" id="PRO_5002005442" evidence="4">
    <location>
        <begin position="27"/>
        <end position="202"/>
    </location>
</feature>
<keyword evidence="4" id="KW-0732">Signal</keyword>
<dbReference type="STRING" id="1385514.N782_19335"/>
<name>A0A0A2TQ76_9BACI</name>